<comment type="caution">
    <text evidence="2">The sequence shown here is derived from an EMBL/GenBank/DDBJ whole genome shotgun (WGS) entry which is preliminary data.</text>
</comment>
<protein>
    <submittedName>
        <fullName evidence="2">Uncharacterized protein</fullName>
    </submittedName>
</protein>
<keyword evidence="3" id="KW-1185">Reference proteome</keyword>
<reference evidence="3" key="1">
    <citation type="journal article" date="2019" name="Int. J. Syst. Evol. Microbiol.">
        <title>The Global Catalogue of Microorganisms (GCM) 10K type strain sequencing project: providing services to taxonomists for standard genome sequencing and annotation.</title>
        <authorList>
            <consortium name="The Broad Institute Genomics Platform"/>
            <consortium name="The Broad Institute Genome Sequencing Center for Infectious Disease"/>
            <person name="Wu L."/>
            <person name="Ma J."/>
        </authorList>
    </citation>
    <scope>NUCLEOTIDE SEQUENCE [LARGE SCALE GENOMIC DNA]</scope>
    <source>
        <strain evidence="3">CGMCC 1.18518</strain>
    </source>
</reference>
<name>A0ABW1VXU7_9GAMM</name>
<proteinExistence type="predicted"/>
<sequence length="118" mass="13507">MRMTARKKEILSYFDLDCRDWVTGEIGPPPFDVSGLAYLLHEYSTSDNRHQVESTRRTLESMVSDGLLEKVASYEQRENRTSGRTWCVCSRYGLPGTTQVRHDTGGKRDAIDGEFTRL</sequence>
<evidence type="ECO:0000313" key="2">
    <source>
        <dbReference type="EMBL" id="MFC6378364.1"/>
    </source>
</evidence>
<evidence type="ECO:0000313" key="3">
    <source>
        <dbReference type="Proteomes" id="UP001596230"/>
    </source>
</evidence>
<feature type="compositionally biased region" description="Basic and acidic residues" evidence="1">
    <location>
        <begin position="100"/>
        <end position="118"/>
    </location>
</feature>
<evidence type="ECO:0000256" key="1">
    <source>
        <dbReference type="SAM" id="MobiDB-lite"/>
    </source>
</evidence>
<dbReference type="RefSeq" id="WP_385950532.1">
    <property type="nucleotide sequence ID" value="NZ_JBHSUB010000010.1"/>
</dbReference>
<accession>A0ABW1VXU7</accession>
<dbReference type="Proteomes" id="UP001596230">
    <property type="component" value="Unassembled WGS sequence"/>
</dbReference>
<dbReference type="EMBL" id="JBHSUB010000010">
    <property type="protein sequence ID" value="MFC6378364.1"/>
    <property type="molecule type" value="Genomic_DNA"/>
</dbReference>
<organism evidence="2 3">
    <name type="scientific">Tatumella terrea</name>
    <dbReference type="NCBI Taxonomy" id="419007"/>
    <lineage>
        <taxon>Bacteria</taxon>
        <taxon>Pseudomonadati</taxon>
        <taxon>Pseudomonadota</taxon>
        <taxon>Gammaproteobacteria</taxon>
        <taxon>Enterobacterales</taxon>
        <taxon>Erwiniaceae</taxon>
        <taxon>Tatumella</taxon>
    </lineage>
</organism>
<gene>
    <name evidence="2" type="ORF">ACFP9W_09725</name>
</gene>
<feature type="region of interest" description="Disordered" evidence="1">
    <location>
        <begin position="98"/>
        <end position="118"/>
    </location>
</feature>